<dbReference type="SMART" id="SM00248">
    <property type="entry name" value="ANK"/>
    <property type="match status" value="5"/>
</dbReference>
<dbReference type="SUPFAM" id="SSF48403">
    <property type="entry name" value="Ankyrin repeat"/>
    <property type="match status" value="1"/>
</dbReference>
<evidence type="ECO:0000256" key="6">
    <source>
        <dbReference type="ARBA" id="ARBA00023136"/>
    </source>
</evidence>
<evidence type="ECO:0000313" key="10">
    <source>
        <dbReference type="EMBL" id="MBA0797259.1"/>
    </source>
</evidence>
<dbReference type="InterPro" id="IPR036770">
    <property type="entry name" value="Ankyrin_rpt-contain_sf"/>
</dbReference>
<evidence type="ECO:0000256" key="8">
    <source>
        <dbReference type="SAM" id="Phobius"/>
    </source>
</evidence>
<organism evidence="10 11">
    <name type="scientific">Gossypium harknessii</name>
    <dbReference type="NCBI Taxonomy" id="34285"/>
    <lineage>
        <taxon>Eukaryota</taxon>
        <taxon>Viridiplantae</taxon>
        <taxon>Streptophyta</taxon>
        <taxon>Embryophyta</taxon>
        <taxon>Tracheophyta</taxon>
        <taxon>Spermatophyta</taxon>
        <taxon>Magnoliopsida</taxon>
        <taxon>eudicotyledons</taxon>
        <taxon>Gunneridae</taxon>
        <taxon>Pentapetalae</taxon>
        <taxon>rosids</taxon>
        <taxon>malvids</taxon>
        <taxon>Malvales</taxon>
        <taxon>Malvaceae</taxon>
        <taxon>Malvoideae</taxon>
        <taxon>Gossypium</taxon>
    </lineage>
</organism>
<name>A0A7J9GI68_9ROSI</name>
<gene>
    <name evidence="10" type="ORF">Gohar_007974</name>
</gene>
<dbReference type="EMBL" id="JABFAD010000004">
    <property type="protein sequence ID" value="MBA0797259.1"/>
    <property type="molecule type" value="Genomic_DNA"/>
</dbReference>
<evidence type="ECO:0000256" key="4">
    <source>
        <dbReference type="ARBA" id="ARBA00022989"/>
    </source>
</evidence>
<dbReference type="AlphaFoldDB" id="A0A7J9GI68"/>
<feature type="transmembrane region" description="Helical" evidence="8">
    <location>
        <begin position="369"/>
        <end position="390"/>
    </location>
</feature>
<sequence>MDEKLFEASRKGETSALLQLIEEDPLILEDNTHHASLETPLHVSSSHGHADFVRQILKQNPGLAKTTNRKGYTPLHLASANGHVETVNELLKIERETGGHELCRRKDDKGRVALHLAVIKGRERVVGELVMACPESIKEITDKKETILHLAGKNENGCKFVKGLIDGIKVKEMLNLKDEDGNTVLHLAALRKQHEGEFGWAVRLPAVSVKTAVAVMNLLLQQPELDVNAVNSNNLKALDILLKGPKQSNDEEIAHMLHLASMPKLENQVLTDPSRPNDAVVEVDMTMKDSTSKKNTVDSFKWLEEMRRGTMVAAVLIATVTFEVALNPPRGVWQDGGNVDSNVDRPLTGNHIQGKSIAGDVSPKSLTWFLVWDSIGFLASMNIIVMLTIPSKLKANSIRWEYVRLMMWFVIASVHMVFLYGVQLTTPSYIFQRAVIAPFVFFYGVVGLLALRSGWSLVTDWRNLAKEIWNKKKR</sequence>
<evidence type="ECO:0000256" key="5">
    <source>
        <dbReference type="ARBA" id="ARBA00023043"/>
    </source>
</evidence>
<dbReference type="GO" id="GO:0005886">
    <property type="term" value="C:plasma membrane"/>
    <property type="evidence" value="ECO:0007669"/>
    <property type="project" value="TreeGrafter"/>
</dbReference>
<keyword evidence="6 8" id="KW-0472">Membrane</keyword>
<dbReference type="PROSITE" id="PS50088">
    <property type="entry name" value="ANK_REPEAT"/>
    <property type="match status" value="1"/>
</dbReference>
<dbReference type="Pfam" id="PF13962">
    <property type="entry name" value="PGG"/>
    <property type="match status" value="1"/>
</dbReference>
<dbReference type="OrthoDB" id="674805at2759"/>
<evidence type="ECO:0000256" key="1">
    <source>
        <dbReference type="ARBA" id="ARBA00004141"/>
    </source>
</evidence>
<evidence type="ECO:0000256" key="7">
    <source>
        <dbReference type="PROSITE-ProRule" id="PRU00023"/>
    </source>
</evidence>
<dbReference type="PROSITE" id="PS50297">
    <property type="entry name" value="ANK_REP_REGION"/>
    <property type="match status" value="1"/>
</dbReference>
<dbReference type="InterPro" id="IPR002110">
    <property type="entry name" value="Ankyrin_rpt"/>
</dbReference>
<keyword evidence="2 8" id="KW-0812">Transmembrane</keyword>
<evidence type="ECO:0000256" key="3">
    <source>
        <dbReference type="ARBA" id="ARBA00022737"/>
    </source>
</evidence>
<feature type="transmembrane region" description="Helical" evidence="8">
    <location>
        <begin position="429"/>
        <end position="451"/>
    </location>
</feature>
<evidence type="ECO:0000313" key="11">
    <source>
        <dbReference type="Proteomes" id="UP000593560"/>
    </source>
</evidence>
<feature type="repeat" description="ANK" evidence="7">
    <location>
        <begin position="70"/>
        <end position="92"/>
    </location>
</feature>
<comment type="caution">
    <text evidence="10">The sequence shown here is derived from an EMBL/GenBank/DDBJ whole genome shotgun (WGS) entry which is preliminary data.</text>
</comment>
<evidence type="ECO:0000256" key="2">
    <source>
        <dbReference type="ARBA" id="ARBA00022692"/>
    </source>
</evidence>
<evidence type="ECO:0000259" key="9">
    <source>
        <dbReference type="Pfam" id="PF13962"/>
    </source>
</evidence>
<keyword evidence="4 8" id="KW-1133">Transmembrane helix</keyword>
<dbReference type="InterPro" id="IPR026961">
    <property type="entry name" value="PGG_dom"/>
</dbReference>
<dbReference type="Pfam" id="PF12796">
    <property type="entry name" value="Ank_2"/>
    <property type="match status" value="2"/>
</dbReference>
<accession>A0A7J9GI68</accession>
<reference evidence="10 11" key="1">
    <citation type="journal article" date="2019" name="Genome Biol. Evol.">
        <title>Insights into the evolution of the New World diploid cottons (Gossypium, subgenus Houzingenia) based on genome sequencing.</title>
        <authorList>
            <person name="Grover C.E."/>
            <person name="Arick M.A. 2nd"/>
            <person name="Thrash A."/>
            <person name="Conover J.L."/>
            <person name="Sanders W.S."/>
            <person name="Peterson D.G."/>
            <person name="Frelichowski J.E."/>
            <person name="Scheffler J.A."/>
            <person name="Scheffler B.E."/>
            <person name="Wendel J.F."/>
        </authorList>
    </citation>
    <scope>NUCLEOTIDE SEQUENCE [LARGE SCALE GENOMIC DNA]</scope>
    <source>
        <strain evidence="10">0</strain>
        <tissue evidence="10">Leaf</tissue>
    </source>
</reference>
<proteinExistence type="predicted"/>
<comment type="subcellular location">
    <subcellularLocation>
        <location evidence="1">Membrane</location>
        <topology evidence="1">Multi-pass membrane protein</topology>
    </subcellularLocation>
</comment>
<keyword evidence="5 7" id="KW-0040">ANK repeat</keyword>
<dbReference type="PANTHER" id="PTHR24186">
    <property type="entry name" value="PROTEIN PHOSPHATASE 1 REGULATORY SUBUNIT"/>
    <property type="match status" value="1"/>
</dbReference>
<keyword evidence="3" id="KW-0677">Repeat</keyword>
<feature type="domain" description="PGG" evidence="9">
    <location>
        <begin position="301"/>
        <end position="422"/>
    </location>
</feature>
<dbReference type="Proteomes" id="UP000593560">
    <property type="component" value="Unassembled WGS sequence"/>
</dbReference>
<protein>
    <recommendedName>
        <fullName evidence="9">PGG domain-containing protein</fullName>
    </recommendedName>
</protein>
<dbReference type="Gene3D" id="1.25.40.20">
    <property type="entry name" value="Ankyrin repeat-containing domain"/>
    <property type="match status" value="2"/>
</dbReference>
<feature type="transmembrane region" description="Helical" evidence="8">
    <location>
        <begin position="402"/>
        <end position="423"/>
    </location>
</feature>
<keyword evidence="11" id="KW-1185">Reference proteome</keyword>
<dbReference type="PANTHER" id="PTHR24186:SF38">
    <property type="entry name" value="ANKYRIN REPEAT FAMILY PROTEIN"/>
    <property type="match status" value="1"/>
</dbReference>